<reference evidence="1" key="1">
    <citation type="submission" date="2022-09" db="EMBL/GenBank/DDBJ databases">
        <title>Complete Genomes of Fervidibacillus albus and Fervidibacillus halotolerans isolated from tidal flat sediments.</title>
        <authorList>
            <person name="Kwon K.K."/>
            <person name="Yang S.-H."/>
            <person name="Park M.J."/>
            <person name="Oh H.-M."/>
        </authorList>
    </citation>
    <scope>NUCLEOTIDE SEQUENCE</scope>
    <source>
        <strain evidence="1">MEBiC13591</strain>
    </source>
</reference>
<dbReference type="InterPro" id="IPR006439">
    <property type="entry name" value="HAD-SF_hydro_IA"/>
</dbReference>
<dbReference type="CDD" id="cd16416">
    <property type="entry name" value="HAD_BsYqeG-like"/>
    <property type="match status" value="1"/>
</dbReference>
<evidence type="ECO:0000313" key="2">
    <source>
        <dbReference type="Proteomes" id="UP001164718"/>
    </source>
</evidence>
<dbReference type="NCBIfam" id="TIGR01662">
    <property type="entry name" value="HAD-SF-IIIA"/>
    <property type="match status" value="1"/>
</dbReference>
<dbReference type="RefSeq" id="WP_275418130.1">
    <property type="nucleotide sequence ID" value="NZ_CP106878.1"/>
</dbReference>
<dbReference type="NCBIfam" id="TIGR01549">
    <property type="entry name" value="HAD-SF-IA-v1"/>
    <property type="match status" value="1"/>
</dbReference>
<dbReference type="InterPro" id="IPR006549">
    <property type="entry name" value="HAD-SF_hydro_IIIA"/>
</dbReference>
<dbReference type="InterPro" id="IPR023214">
    <property type="entry name" value="HAD_sf"/>
</dbReference>
<accession>A0A9E8LVA8</accession>
<dbReference type="KEGG" id="faf:OE104_03160"/>
<name>A0A9E8LVA8_9BACI</name>
<dbReference type="PANTHER" id="PTHR19288">
    <property type="entry name" value="4-NITROPHENYLPHOSPHATASE-RELATED"/>
    <property type="match status" value="1"/>
</dbReference>
<evidence type="ECO:0000313" key="1">
    <source>
        <dbReference type="EMBL" id="WAA10347.1"/>
    </source>
</evidence>
<keyword evidence="2" id="KW-1185">Reference proteome</keyword>
<dbReference type="Gene3D" id="3.40.50.1000">
    <property type="entry name" value="HAD superfamily/HAD-like"/>
    <property type="match status" value="1"/>
</dbReference>
<proteinExistence type="predicted"/>
<dbReference type="EMBL" id="CP106878">
    <property type="protein sequence ID" value="WAA10347.1"/>
    <property type="molecule type" value="Genomic_DNA"/>
</dbReference>
<dbReference type="SUPFAM" id="SSF56784">
    <property type="entry name" value="HAD-like"/>
    <property type="match status" value="1"/>
</dbReference>
<dbReference type="InterPro" id="IPR010021">
    <property type="entry name" value="PGPP1/Gep4"/>
</dbReference>
<organism evidence="1 2">
    <name type="scientific">Fervidibacillus albus</name>
    <dbReference type="NCBI Taxonomy" id="2980026"/>
    <lineage>
        <taxon>Bacteria</taxon>
        <taxon>Bacillati</taxon>
        <taxon>Bacillota</taxon>
        <taxon>Bacilli</taxon>
        <taxon>Bacillales</taxon>
        <taxon>Bacillaceae</taxon>
        <taxon>Fervidibacillus</taxon>
    </lineage>
</organism>
<dbReference type="PANTHER" id="PTHR19288:SF25">
    <property type="entry name" value="PHOSPHATIDYLGLYCEROPHOSPHATASE GEP4, MITOCHONDRIAL"/>
    <property type="match status" value="1"/>
</dbReference>
<gene>
    <name evidence="1" type="ORF">OE104_03160</name>
</gene>
<sequence>MLKLFLPNDYVNSVHKITPEYLKERNITGLITDLDNTLAEWDRPLPPPTLVEWFQRMKDAGIQMIIVSNNNERRVQAFSEPLGIPFISKAKKPLRKSFLSALQLLGGKKEETAVVGDQLLTDILGGNKLGFQTILVVPVADTDGWQTKINRKIEGLILNHFMKKGLLKRGDAENEK</sequence>
<dbReference type="InterPro" id="IPR036412">
    <property type="entry name" value="HAD-like_sf"/>
</dbReference>
<dbReference type="Pfam" id="PF00702">
    <property type="entry name" value="Hydrolase"/>
    <property type="match status" value="1"/>
</dbReference>
<dbReference type="Proteomes" id="UP001164718">
    <property type="component" value="Chromosome"/>
</dbReference>
<dbReference type="NCBIfam" id="TIGR01668">
    <property type="entry name" value="YqeG_hyp_ppase"/>
    <property type="match status" value="1"/>
</dbReference>
<dbReference type="GO" id="GO:0008962">
    <property type="term" value="F:phosphatidylglycerophosphatase activity"/>
    <property type="evidence" value="ECO:0007669"/>
    <property type="project" value="InterPro"/>
</dbReference>
<protein>
    <submittedName>
        <fullName evidence="1">YqeG family HAD IIIA-type phosphatase</fullName>
    </submittedName>
</protein>
<dbReference type="AlphaFoldDB" id="A0A9E8LVA8"/>
<dbReference type="GO" id="GO:0005737">
    <property type="term" value="C:cytoplasm"/>
    <property type="evidence" value="ECO:0007669"/>
    <property type="project" value="TreeGrafter"/>
</dbReference>